<reference evidence="10" key="1">
    <citation type="journal article" date="2017" name="Plant J.">
        <title>The pomegranate (Punica granatum L.) genome and the genomics of punicalagin biosynthesis.</title>
        <authorList>
            <person name="Qin G."/>
            <person name="Xu C."/>
            <person name="Ming R."/>
            <person name="Tang H."/>
            <person name="Guyot R."/>
            <person name="Kramer E.M."/>
            <person name="Hu Y."/>
            <person name="Yi X."/>
            <person name="Qi Y."/>
            <person name="Xu X."/>
            <person name="Gao Z."/>
            <person name="Pan H."/>
            <person name="Jian J."/>
            <person name="Tian Y."/>
            <person name="Yue Z."/>
            <person name="Xu Y."/>
        </authorList>
    </citation>
    <scope>NUCLEOTIDE SEQUENCE [LARGE SCALE GENOMIC DNA]</scope>
    <source>
        <strain evidence="10">cv. Dabenzi</strain>
    </source>
</reference>
<dbReference type="SMART" id="SM00382">
    <property type="entry name" value="AAA"/>
    <property type="match status" value="1"/>
</dbReference>
<comment type="catalytic activity">
    <reaction evidence="6">
        <text>ATP + H2O = ADP + phosphate + H(+)</text>
        <dbReference type="Rhea" id="RHEA:13065"/>
        <dbReference type="ChEBI" id="CHEBI:15377"/>
        <dbReference type="ChEBI" id="CHEBI:15378"/>
        <dbReference type="ChEBI" id="CHEBI:30616"/>
        <dbReference type="ChEBI" id="CHEBI:43474"/>
        <dbReference type="ChEBI" id="CHEBI:456216"/>
    </reaction>
</comment>
<dbReference type="InterPro" id="IPR027417">
    <property type="entry name" value="P-loop_NTPase"/>
</dbReference>
<evidence type="ECO:0000256" key="6">
    <source>
        <dbReference type="ARBA" id="ARBA00049360"/>
    </source>
</evidence>
<dbReference type="AlphaFoldDB" id="A0A218XVW9"/>
<protein>
    <submittedName>
        <fullName evidence="12">AAA-ATPase At5g17760-like</fullName>
    </submittedName>
</protein>
<sequence>MFSAREFMASHSPSSLFSAYASFMASMMLTRTILNDLIPKPIRAYLVALFHRLFKAKTSQLTLVIEENGGGLTWNEIFDAAELYLSTKIGPHTDRLKIDKCPGEKRISICLDNNEKLTDSYDGIELKWEFVCVEQERDNNRDTSRTGFDIRRFFVLSFDKKHKENILSSYVPYILEKAKEITKMDRVLKMFTLGRGRGSNWESINLEHPSTFETLAMEPEQKEALKEDLVRFLSRKEFYKRVGRAWKRGYLLYGPPGTGKSSLVAAMANYLKFDVYDLQLSNIVSDSDLRKLLLVIASRSILVIEDIDCSIDLPDRLPTSEENSKNNIRPQLTLSGLLNFIDGLWSSCGDERIIIFTTNQVEKLDPALLRPGRMDMHIHMSYCTFHGFVLLASNYLGISEADLSLRYCHVLEEIKGLIAGTKVTPAEVAEELMKNEDPEVALDGIAQLFRKKKMEGQDLIGAQETERQTIED</sequence>
<accession>A0A218XVW9</accession>
<comment type="similarity">
    <text evidence="2">Belongs to the AAA ATPase family. BCS1 subfamily.</text>
</comment>
<dbReference type="SUPFAM" id="SSF52540">
    <property type="entry name" value="P-loop containing nucleoside triphosphate hydrolases"/>
    <property type="match status" value="1"/>
</dbReference>
<dbReference type="InterPro" id="IPR003593">
    <property type="entry name" value="AAA+_ATPase"/>
</dbReference>
<reference evidence="12" key="4">
    <citation type="submission" date="2025-04" db="UniProtKB">
        <authorList>
            <consortium name="RefSeq"/>
        </authorList>
    </citation>
    <scope>IDENTIFICATION</scope>
    <source>
        <tissue evidence="12">Leaf</tissue>
    </source>
</reference>
<evidence type="ECO:0000256" key="5">
    <source>
        <dbReference type="ARBA" id="ARBA00022842"/>
    </source>
</evidence>
<dbReference type="Proteomes" id="UP000515151">
    <property type="component" value="Chromosome 6"/>
</dbReference>
<dbReference type="InterPro" id="IPR058017">
    <property type="entry name" value="At3g28540-like_C"/>
</dbReference>
<keyword evidence="4 7" id="KW-0067">ATP-binding</keyword>
<dbReference type="InterPro" id="IPR003959">
    <property type="entry name" value="ATPase_AAA_core"/>
</dbReference>
<feature type="domain" description="AAA+ ATPase" evidence="8">
    <location>
        <begin position="246"/>
        <end position="384"/>
    </location>
</feature>
<dbReference type="PANTHER" id="PTHR23070">
    <property type="entry name" value="BCS1 AAA-TYPE ATPASE"/>
    <property type="match status" value="1"/>
</dbReference>
<keyword evidence="3" id="KW-0378">Hydrolase</keyword>
<evidence type="ECO:0000256" key="3">
    <source>
        <dbReference type="ARBA" id="ARBA00022801"/>
    </source>
</evidence>
<dbReference type="GO" id="GO:0005524">
    <property type="term" value="F:ATP binding"/>
    <property type="evidence" value="ECO:0007669"/>
    <property type="project" value="UniProtKB-KW"/>
</dbReference>
<dbReference type="GO" id="GO:0006950">
    <property type="term" value="P:response to stress"/>
    <property type="evidence" value="ECO:0007669"/>
    <property type="project" value="UniProtKB-ARBA"/>
</dbReference>
<dbReference type="EMBL" id="MTKT01000785">
    <property type="protein sequence ID" value="OWM88786.1"/>
    <property type="molecule type" value="Genomic_DNA"/>
</dbReference>
<gene>
    <name evidence="12" type="primary">LOC116209990</name>
    <name evidence="9" type="ORF">CDL15_Pgr020740</name>
</gene>
<organism evidence="9 10">
    <name type="scientific">Punica granatum</name>
    <name type="common">Pomegranate</name>
    <dbReference type="NCBI Taxonomy" id="22663"/>
    <lineage>
        <taxon>Eukaryota</taxon>
        <taxon>Viridiplantae</taxon>
        <taxon>Streptophyta</taxon>
        <taxon>Embryophyta</taxon>
        <taxon>Tracheophyta</taxon>
        <taxon>Spermatophyta</taxon>
        <taxon>Magnoliopsida</taxon>
        <taxon>eudicotyledons</taxon>
        <taxon>Gunneridae</taxon>
        <taxon>Pentapetalae</taxon>
        <taxon>rosids</taxon>
        <taxon>malvids</taxon>
        <taxon>Myrtales</taxon>
        <taxon>Lythraceae</taxon>
        <taxon>Punica</taxon>
    </lineage>
</organism>
<dbReference type="Pfam" id="PF00004">
    <property type="entry name" value="AAA"/>
    <property type="match status" value="1"/>
</dbReference>
<dbReference type="Gene3D" id="6.10.280.40">
    <property type="match status" value="1"/>
</dbReference>
<dbReference type="GO" id="GO:0016887">
    <property type="term" value="F:ATP hydrolysis activity"/>
    <property type="evidence" value="ECO:0007669"/>
    <property type="project" value="InterPro"/>
</dbReference>
<comment type="cofactor">
    <cofactor evidence="1">
        <name>Mg(2+)</name>
        <dbReference type="ChEBI" id="CHEBI:18420"/>
    </cofactor>
</comment>
<reference evidence="11" key="3">
    <citation type="journal article" date="2020" name="Plant Biotechnol. J.">
        <title>The pomegranate (Punica granatum L.) draft genome dissects genetic divergence between soft- and hard-seeded cultivars.</title>
        <authorList>
            <person name="Luo X."/>
            <person name="Li H."/>
            <person name="Wu Z."/>
            <person name="Yao W."/>
            <person name="Zhao P."/>
            <person name="Cao D."/>
            <person name="Yu H."/>
            <person name="Li K."/>
            <person name="Poudel K."/>
            <person name="Zhao D."/>
            <person name="Zhang F."/>
            <person name="Xia X."/>
            <person name="Chen L."/>
            <person name="Wang Q."/>
            <person name="Jing D."/>
            <person name="Cao S."/>
        </authorList>
    </citation>
    <scope>NUCLEOTIDE SEQUENCE [LARGE SCALE GENOMIC DNA]</scope>
</reference>
<evidence type="ECO:0000256" key="4">
    <source>
        <dbReference type="ARBA" id="ARBA00022840"/>
    </source>
</evidence>
<dbReference type="Gene3D" id="3.40.50.300">
    <property type="entry name" value="P-loop containing nucleotide triphosphate hydrolases"/>
    <property type="match status" value="1"/>
</dbReference>
<reference evidence="9" key="2">
    <citation type="submission" date="2017-06" db="EMBL/GenBank/DDBJ databases">
        <title>The pomegranate genome and the genomics of punicalagin biosynthesis.</title>
        <authorList>
            <person name="Xu C."/>
        </authorList>
    </citation>
    <scope>NUCLEOTIDE SEQUENCE [LARGE SCALE GENOMIC DNA]</scope>
    <source>
        <tissue evidence="9">Fresh leaf</tissue>
    </source>
</reference>
<keyword evidence="7" id="KW-0547">Nucleotide-binding</keyword>
<dbReference type="Pfam" id="PF25568">
    <property type="entry name" value="AAA_lid_At3g28540"/>
    <property type="match status" value="1"/>
</dbReference>
<evidence type="ECO:0000313" key="10">
    <source>
        <dbReference type="Proteomes" id="UP000197138"/>
    </source>
</evidence>
<proteinExistence type="inferred from homology"/>
<evidence type="ECO:0000259" key="8">
    <source>
        <dbReference type="SMART" id="SM00382"/>
    </source>
</evidence>
<dbReference type="InterPro" id="IPR050747">
    <property type="entry name" value="Mitochondrial_chaperone_BCS1"/>
</dbReference>
<dbReference type="Pfam" id="PF14363">
    <property type="entry name" value="AAA_assoc"/>
    <property type="match status" value="1"/>
</dbReference>
<keyword evidence="11" id="KW-1185">Reference proteome</keyword>
<name>A0A218XVW9_PUNGR</name>
<keyword evidence="5" id="KW-0460">Magnesium</keyword>
<evidence type="ECO:0000313" key="9">
    <source>
        <dbReference type="EMBL" id="OWM88786.1"/>
    </source>
</evidence>
<dbReference type="Proteomes" id="UP000197138">
    <property type="component" value="Unassembled WGS sequence"/>
</dbReference>
<dbReference type="GeneID" id="116209990"/>
<dbReference type="CDD" id="cd19510">
    <property type="entry name" value="RecA-like_BCS1"/>
    <property type="match status" value="1"/>
</dbReference>
<evidence type="ECO:0000313" key="11">
    <source>
        <dbReference type="Proteomes" id="UP000515151"/>
    </source>
</evidence>
<evidence type="ECO:0000256" key="2">
    <source>
        <dbReference type="ARBA" id="ARBA00007448"/>
    </source>
</evidence>
<dbReference type="PROSITE" id="PS00674">
    <property type="entry name" value="AAA"/>
    <property type="match status" value="1"/>
</dbReference>
<evidence type="ECO:0000256" key="1">
    <source>
        <dbReference type="ARBA" id="ARBA00001946"/>
    </source>
</evidence>
<evidence type="ECO:0000256" key="7">
    <source>
        <dbReference type="RuleBase" id="RU003651"/>
    </source>
</evidence>
<dbReference type="RefSeq" id="XP_031399625.1">
    <property type="nucleotide sequence ID" value="XM_031543765.1"/>
</dbReference>
<evidence type="ECO:0000313" key="12">
    <source>
        <dbReference type="RefSeq" id="XP_031399625.1"/>
    </source>
</evidence>
<dbReference type="InterPro" id="IPR025753">
    <property type="entry name" value="AAA_N_dom"/>
</dbReference>
<dbReference type="InterPro" id="IPR003960">
    <property type="entry name" value="ATPase_AAA_CS"/>
</dbReference>
<dbReference type="OrthoDB" id="10251412at2759"/>